<dbReference type="SMART" id="SM00448">
    <property type="entry name" value="REC"/>
    <property type="match status" value="1"/>
</dbReference>
<name>A0A432WDB6_9GAMM</name>
<dbReference type="InterPro" id="IPR011006">
    <property type="entry name" value="CheY-like_superfamily"/>
</dbReference>
<dbReference type="PROSITE" id="PS50110">
    <property type="entry name" value="RESPONSE_REGULATORY"/>
    <property type="match status" value="1"/>
</dbReference>
<dbReference type="CDD" id="cd17910">
    <property type="entry name" value="CheC_ClassII"/>
    <property type="match status" value="1"/>
</dbReference>
<evidence type="ECO:0000256" key="2">
    <source>
        <dbReference type="ARBA" id="ARBA00022553"/>
    </source>
</evidence>
<evidence type="ECO:0000313" key="5">
    <source>
        <dbReference type="EMBL" id="RUO30394.1"/>
    </source>
</evidence>
<dbReference type="InterPro" id="IPR001789">
    <property type="entry name" value="Sig_transdc_resp-reg_receiver"/>
</dbReference>
<dbReference type="PANTHER" id="PTHR44591:SF24">
    <property type="entry name" value="PROTEIN-GLUTAMATE METHYLESTERASE_PROTEIN-GLUTAMINE GLUTAMINASE 1"/>
    <property type="match status" value="1"/>
</dbReference>
<feature type="domain" description="Response regulatory" evidence="4">
    <location>
        <begin position="4"/>
        <end position="119"/>
    </location>
</feature>
<keyword evidence="2 3" id="KW-0597">Phosphoprotein</keyword>
<dbReference type="InterPro" id="IPR028976">
    <property type="entry name" value="CheC-like_sf"/>
</dbReference>
<dbReference type="Gene3D" id="3.40.1550.10">
    <property type="entry name" value="CheC-like"/>
    <property type="match status" value="1"/>
</dbReference>
<comment type="caution">
    <text evidence="5">The sequence shown here is derived from an EMBL/GenBank/DDBJ whole genome shotgun (WGS) entry which is preliminary data.</text>
</comment>
<dbReference type="SUPFAM" id="SSF103039">
    <property type="entry name" value="CheC-like"/>
    <property type="match status" value="1"/>
</dbReference>
<dbReference type="GO" id="GO:0006935">
    <property type="term" value="P:chemotaxis"/>
    <property type="evidence" value="ECO:0007669"/>
    <property type="project" value="UniProtKB-KW"/>
</dbReference>
<proteinExistence type="predicted"/>
<keyword evidence="6" id="KW-1185">Reference proteome</keyword>
<evidence type="ECO:0000256" key="1">
    <source>
        <dbReference type="ARBA" id="ARBA00022500"/>
    </source>
</evidence>
<gene>
    <name evidence="5" type="ORF">CWE14_13600</name>
</gene>
<sequence length="334" mass="36490">MPLPVLICDDSAMARKVMARSLPGDWDIDVSFACDGREAISAIEAGRADLLFLDLNMPVMDGYEVLQTIRQRDLPTMAIVVSGDVQQAAYDQVMALGALDFIKKPANSTKIADILQRYGIVEKPQPPSERIVDSVADTPTLAVALQDLMQEVVNIAMGEAGASLSKLLNTFVKLPVPKVMSCRYDELHRHIAAANYTTLSGVTEGFIGNNITGEAILLIDEQSFGRLFKLFDYDQRLRKVSDLEVLVDLSSVITGACLQSIGTQLDLQLSYSAPVMLGRQQNASELLNNANKAQQVLAIEVNYAIPDQSIDCDLLIVFTEQSIAELEDRAGCHQ</sequence>
<dbReference type="SUPFAM" id="SSF52172">
    <property type="entry name" value="CheY-like"/>
    <property type="match status" value="1"/>
</dbReference>
<dbReference type="PANTHER" id="PTHR44591">
    <property type="entry name" value="STRESS RESPONSE REGULATOR PROTEIN 1"/>
    <property type="match status" value="1"/>
</dbReference>
<feature type="modified residue" description="4-aspartylphosphate" evidence="3">
    <location>
        <position position="54"/>
    </location>
</feature>
<dbReference type="AlphaFoldDB" id="A0A432WDB6"/>
<reference evidence="5 6" key="1">
    <citation type="journal article" date="2011" name="Front. Microbiol.">
        <title>Genomic signatures of strain selection and enhancement in Bacillus atrophaeus var. globigii, a historical biowarfare simulant.</title>
        <authorList>
            <person name="Gibbons H.S."/>
            <person name="Broomall S.M."/>
            <person name="McNew L.A."/>
            <person name="Daligault H."/>
            <person name="Chapman C."/>
            <person name="Bruce D."/>
            <person name="Karavis M."/>
            <person name="Krepps M."/>
            <person name="McGregor P.A."/>
            <person name="Hong C."/>
            <person name="Park K.H."/>
            <person name="Akmal A."/>
            <person name="Feldman A."/>
            <person name="Lin J.S."/>
            <person name="Chang W.E."/>
            <person name="Higgs B.W."/>
            <person name="Demirev P."/>
            <person name="Lindquist J."/>
            <person name="Liem A."/>
            <person name="Fochler E."/>
            <person name="Read T.D."/>
            <person name="Tapia R."/>
            <person name="Johnson S."/>
            <person name="Bishop-Lilly K.A."/>
            <person name="Detter C."/>
            <person name="Han C."/>
            <person name="Sozhamannan S."/>
            <person name="Rosenzweig C.N."/>
            <person name="Skowronski E.W."/>
        </authorList>
    </citation>
    <scope>NUCLEOTIDE SEQUENCE [LARGE SCALE GENOMIC DNA]</scope>
    <source>
        <strain evidence="5 6">Y4G10-17</strain>
    </source>
</reference>
<protein>
    <submittedName>
        <fullName evidence="5">Response regulator</fullName>
    </submittedName>
</protein>
<dbReference type="Pfam" id="PF00072">
    <property type="entry name" value="Response_reg"/>
    <property type="match status" value="1"/>
</dbReference>
<keyword evidence="1" id="KW-0145">Chemotaxis</keyword>
<dbReference type="InterPro" id="IPR050595">
    <property type="entry name" value="Bact_response_regulator"/>
</dbReference>
<evidence type="ECO:0000313" key="6">
    <source>
        <dbReference type="Proteomes" id="UP000287823"/>
    </source>
</evidence>
<dbReference type="Gene3D" id="3.40.50.2300">
    <property type="match status" value="1"/>
</dbReference>
<organism evidence="5 6">
    <name type="scientific">Aliidiomarina soli</name>
    <dbReference type="NCBI Taxonomy" id="1928574"/>
    <lineage>
        <taxon>Bacteria</taxon>
        <taxon>Pseudomonadati</taxon>
        <taxon>Pseudomonadota</taxon>
        <taxon>Gammaproteobacteria</taxon>
        <taxon>Alteromonadales</taxon>
        <taxon>Idiomarinaceae</taxon>
        <taxon>Aliidiomarina</taxon>
    </lineage>
</organism>
<dbReference type="EMBL" id="PIPO01000006">
    <property type="protein sequence ID" value="RUO30394.1"/>
    <property type="molecule type" value="Genomic_DNA"/>
</dbReference>
<dbReference type="Proteomes" id="UP000287823">
    <property type="component" value="Unassembled WGS sequence"/>
</dbReference>
<evidence type="ECO:0000259" key="4">
    <source>
        <dbReference type="PROSITE" id="PS50110"/>
    </source>
</evidence>
<dbReference type="GO" id="GO:0000160">
    <property type="term" value="P:phosphorelay signal transduction system"/>
    <property type="evidence" value="ECO:0007669"/>
    <property type="project" value="InterPro"/>
</dbReference>
<dbReference type="CDD" id="cd17593">
    <property type="entry name" value="REC_CheC-like"/>
    <property type="match status" value="1"/>
</dbReference>
<evidence type="ECO:0000256" key="3">
    <source>
        <dbReference type="PROSITE-ProRule" id="PRU00169"/>
    </source>
</evidence>
<accession>A0A432WDB6</accession>